<name>A0ABN9F6E8_9NEOB</name>
<reference evidence="1" key="1">
    <citation type="submission" date="2023-05" db="EMBL/GenBank/DDBJ databases">
        <authorList>
            <person name="Stuckert A."/>
        </authorList>
    </citation>
    <scope>NUCLEOTIDE SEQUENCE</scope>
</reference>
<keyword evidence="2" id="KW-1185">Reference proteome</keyword>
<accession>A0ABN9F6E8</accession>
<evidence type="ECO:0000313" key="1">
    <source>
        <dbReference type="EMBL" id="CAI9592619.1"/>
    </source>
</evidence>
<organism evidence="1 2">
    <name type="scientific">Staurois parvus</name>
    <dbReference type="NCBI Taxonomy" id="386267"/>
    <lineage>
        <taxon>Eukaryota</taxon>
        <taxon>Metazoa</taxon>
        <taxon>Chordata</taxon>
        <taxon>Craniata</taxon>
        <taxon>Vertebrata</taxon>
        <taxon>Euteleostomi</taxon>
        <taxon>Amphibia</taxon>
        <taxon>Batrachia</taxon>
        <taxon>Anura</taxon>
        <taxon>Neobatrachia</taxon>
        <taxon>Ranoidea</taxon>
        <taxon>Ranidae</taxon>
        <taxon>Staurois</taxon>
    </lineage>
</organism>
<evidence type="ECO:0000313" key="2">
    <source>
        <dbReference type="Proteomes" id="UP001162483"/>
    </source>
</evidence>
<dbReference type="EMBL" id="CATNWA010016436">
    <property type="protein sequence ID" value="CAI9592619.1"/>
    <property type="molecule type" value="Genomic_DNA"/>
</dbReference>
<feature type="non-terminal residue" evidence="1">
    <location>
        <position position="40"/>
    </location>
</feature>
<protein>
    <submittedName>
        <fullName evidence="1">Uncharacterized protein</fullName>
    </submittedName>
</protein>
<gene>
    <name evidence="1" type="ORF">SPARVUS_LOCUS11397430</name>
</gene>
<comment type="caution">
    <text evidence="1">The sequence shown here is derived from an EMBL/GenBank/DDBJ whole genome shotgun (WGS) entry which is preliminary data.</text>
</comment>
<proteinExistence type="predicted"/>
<sequence length="40" mass="4595">MSQKTTGREEGRTPSAFDHLGQWIGTFGERVPEFDRYPLP</sequence>
<dbReference type="Proteomes" id="UP001162483">
    <property type="component" value="Unassembled WGS sequence"/>
</dbReference>